<dbReference type="EMBL" id="JACWMW010000001">
    <property type="protein sequence ID" value="MBD1384090.1"/>
    <property type="molecule type" value="Genomic_DNA"/>
</dbReference>
<organism evidence="1 2">
    <name type="scientific">Mucilaginibacter rigui</name>
    <dbReference type="NCBI Taxonomy" id="534635"/>
    <lineage>
        <taxon>Bacteria</taxon>
        <taxon>Pseudomonadati</taxon>
        <taxon>Bacteroidota</taxon>
        <taxon>Sphingobacteriia</taxon>
        <taxon>Sphingobacteriales</taxon>
        <taxon>Sphingobacteriaceae</taxon>
        <taxon>Mucilaginibacter</taxon>
    </lineage>
</organism>
<evidence type="ECO:0000313" key="1">
    <source>
        <dbReference type="EMBL" id="MBD1384090.1"/>
    </source>
</evidence>
<dbReference type="Proteomes" id="UP000618754">
    <property type="component" value="Unassembled WGS sequence"/>
</dbReference>
<gene>
    <name evidence="1" type="ORF">IDJ75_02280</name>
</gene>
<accession>A0ABR7X3F2</accession>
<sequence>MNKFSTLLLIVLSALCFQSCKKDAPSKTNDNPDPNAIYLVNQITLSKYGYTEVYALSYDNKNRLIECKYKEDLRRLVWDRYEYTYDNANRMIKREYYDGNDKLINTVNYQYTSAEAPKIGFVAVNDKGQITGIGTDYLVKYDAQGHILFYGSSSLYQPGEDHGLVYDDKNNPFKNIVGVNSHFNNEIRAFPAITTNNLLNTFDYGLWSFIYNKANYPTKASYTNRDGIEYIITYEYTIK</sequence>
<protein>
    <recommendedName>
        <fullName evidence="3">DUF4595 domain-containing protein</fullName>
    </recommendedName>
</protein>
<name>A0ABR7X3F2_9SPHI</name>
<keyword evidence="2" id="KW-1185">Reference proteome</keyword>
<reference evidence="1 2" key="1">
    <citation type="submission" date="2020-09" db="EMBL/GenBank/DDBJ databases">
        <title>Novel species of Mucilaginibacter isolated from a glacier on the Tibetan Plateau.</title>
        <authorList>
            <person name="Liu Q."/>
            <person name="Xin Y.-H."/>
        </authorList>
    </citation>
    <scope>NUCLEOTIDE SEQUENCE [LARGE SCALE GENOMIC DNA]</scope>
    <source>
        <strain evidence="1 2">CGMCC 1.13878</strain>
    </source>
</reference>
<comment type="caution">
    <text evidence="1">The sequence shown here is derived from an EMBL/GenBank/DDBJ whole genome shotgun (WGS) entry which is preliminary data.</text>
</comment>
<dbReference type="RefSeq" id="WP_191173992.1">
    <property type="nucleotide sequence ID" value="NZ_JACWMW010000001.1"/>
</dbReference>
<evidence type="ECO:0000313" key="2">
    <source>
        <dbReference type="Proteomes" id="UP000618754"/>
    </source>
</evidence>
<proteinExistence type="predicted"/>
<evidence type="ECO:0008006" key="3">
    <source>
        <dbReference type="Google" id="ProtNLM"/>
    </source>
</evidence>